<evidence type="ECO:0000256" key="2">
    <source>
        <dbReference type="ARBA" id="ARBA00014454"/>
    </source>
</evidence>
<dbReference type="InterPro" id="IPR051112">
    <property type="entry name" value="CWC26_splicing_factor"/>
</dbReference>
<dbReference type="GO" id="GO:0003723">
    <property type="term" value="F:RNA binding"/>
    <property type="evidence" value="ECO:0007669"/>
    <property type="project" value="TreeGrafter"/>
</dbReference>
<dbReference type="Pfam" id="PF09736">
    <property type="entry name" value="Bud13"/>
    <property type="match status" value="1"/>
</dbReference>
<organism evidence="4 5">
    <name type="scientific">Amphibalanus amphitrite</name>
    <name type="common">Striped barnacle</name>
    <name type="synonym">Balanus amphitrite</name>
    <dbReference type="NCBI Taxonomy" id="1232801"/>
    <lineage>
        <taxon>Eukaryota</taxon>
        <taxon>Metazoa</taxon>
        <taxon>Ecdysozoa</taxon>
        <taxon>Arthropoda</taxon>
        <taxon>Crustacea</taxon>
        <taxon>Multicrustacea</taxon>
        <taxon>Cirripedia</taxon>
        <taxon>Thoracica</taxon>
        <taxon>Thoracicalcarea</taxon>
        <taxon>Balanomorpha</taxon>
        <taxon>Balanoidea</taxon>
        <taxon>Balanidae</taxon>
        <taxon>Amphibalaninae</taxon>
        <taxon>Amphibalanus</taxon>
    </lineage>
</organism>
<dbReference type="PANTHER" id="PTHR31809">
    <property type="entry name" value="BUD13 HOMOLOG"/>
    <property type="match status" value="1"/>
</dbReference>
<sequence length="497" mass="55677">MSSTDQKEYLKKYLGSGGKKKKKLKVSKGKGTRIIDDDVTVPAAAGDDDDGRLETAEEAPQVVSVTSDAPPASADKRWKTLEDCDLEELESQREILNESLKMLQEDDPARDVSSGDEAPPRIGQPLPSAAKPAARQRHDSESSEDDSGGGGASSGSESSSDSDSGRRRGRGRHDSDESPPRRRPAGGASPDTSPPEKRRRRRAGSDPSPPRRRPAADMDGADSDASPPRRRKPASDEKRRKREESPSGRRGRGQADSDESPPRRRPRAGSADSASPPRSWRRPQTGESPRPGGPPTHTQDGKRAGLQDINALKEENRAARRREQKAMAEMDEHVSGRHADTKIRGRKLQENKEKAAKKAEEEQKAKERKKKYDAWSKGLKQAENQRARLQDHLHEASKPLARYADDADLEAELRRRQRQDDPMAEYMQRKKAKQDGPLKERPRYNKSEPPPNRYSIWPGYRWDGVDRSNGFEKQLFLRRNAKKARDIDAYKWSTEDM</sequence>
<feature type="compositionally biased region" description="Low complexity" evidence="3">
    <location>
        <begin position="268"/>
        <end position="278"/>
    </location>
</feature>
<dbReference type="PANTHER" id="PTHR31809:SF0">
    <property type="entry name" value="BUD13 HOMOLOG"/>
    <property type="match status" value="1"/>
</dbReference>
<evidence type="ECO:0000256" key="3">
    <source>
        <dbReference type="SAM" id="MobiDB-lite"/>
    </source>
</evidence>
<feature type="compositionally biased region" description="Basic and acidic residues" evidence="3">
    <location>
        <begin position="299"/>
        <end position="318"/>
    </location>
</feature>
<gene>
    <name evidence="4" type="primary">BUD13</name>
    <name evidence="4" type="ORF">FJT64_002584</name>
</gene>
<dbReference type="GO" id="GO:0005684">
    <property type="term" value="C:U2-type spliceosomal complex"/>
    <property type="evidence" value="ECO:0007669"/>
    <property type="project" value="TreeGrafter"/>
</dbReference>
<evidence type="ECO:0000256" key="1">
    <source>
        <dbReference type="ARBA" id="ARBA00011069"/>
    </source>
</evidence>
<protein>
    <recommendedName>
        <fullName evidence="2">BUD13 homolog</fullName>
    </recommendedName>
</protein>
<accession>A0A6A4WJ90</accession>
<feature type="compositionally biased region" description="Basic and acidic residues" evidence="3">
    <location>
        <begin position="411"/>
        <end position="421"/>
    </location>
</feature>
<comment type="caution">
    <text evidence="4">The sequence shown here is derived from an EMBL/GenBank/DDBJ whole genome shotgun (WGS) entry which is preliminary data.</text>
</comment>
<name>A0A6A4WJ90_AMPAM</name>
<feature type="region of interest" description="Disordered" evidence="3">
    <location>
        <begin position="39"/>
        <end position="76"/>
    </location>
</feature>
<comment type="similarity">
    <text evidence="1">Belongs to the CWC26 family.</text>
</comment>
<dbReference type="GO" id="GO:0070274">
    <property type="term" value="C:RES complex"/>
    <property type="evidence" value="ECO:0007669"/>
    <property type="project" value="TreeGrafter"/>
</dbReference>
<dbReference type="EMBL" id="VIIS01000769">
    <property type="protein sequence ID" value="KAF0305299.1"/>
    <property type="molecule type" value="Genomic_DNA"/>
</dbReference>
<evidence type="ECO:0000313" key="4">
    <source>
        <dbReference type="EMBL" id="KAF0305299.1"/>
    </source>
</evidence>
<keyword evidence="5" id="KW-1185">Reference proteome</keyword>
<feature type="compositionally biased region" description="Basic and acidic residues" evidence="3">
    <location>
        <begin position="383"/>
        <end position="397"/>
    </location>
</feature>
<feature type="compositionally biased region" description="Basic and acidic residues" evidence="3">
    <location>
        <begin position="433"/>
        <end position="446"/>
    </location>
</feature>
<dbReference type="InterPro" id="IPR018609">
    <property type="entry name" value="Bud13"/>
</dbReference>
<dbReference type="OrthoDB" id="6022at2759"/>
<feature type="compositionally biased region" description="Basic and acidic residues" evidence="3">
    <location>
        <begin position="233"/>
        <end position="247"/>
    </location>
</feature>
<feature type="compositionally biased region" description="Basic and acidic residues" evidence="3">
    <location>
        <begin position="324"/>
        <end position="374"/>
    </location>
</feature>
<dbReference type="AlphaFoldDB" id="A0A6A4WJ90"/>
<proteinExistence type="inferred from homology"/>
<dbReference type="Proteomes" id="UP000440578">
    <property type="component" value="Unassembled WGS sequence"/>
</dbReference>
<evidence type="ECO:0000313" key="5">
    <source>
        <dbReference type="Proteomes" id="UP000440578"/>
    </source>
</evidence>
<feature type="region of interest" description="Disordered" evidence="3">
    <location>
        <begin position="97"/>
        <end position="459"/>
    </location>
</feature>
<reference evidence="4 5" key="1">
    <citation type="submission" date="2019-07" db="EMBL/GenBank/DDBJ databases">
        <title>Draft genome assembly of a fouling barnacle, Amphibalanus amphitrite (Darwin, 1854): The first reference genome for Thecostraca.</title>
        <authorList>
            <person name="Kim W."/>
        </authorList>
    </citation>
    <scope>NUCLEOTIDE SEQUENCE [LARGE SCALE GENOMIC DNA]</scope>
    <source>
        <strain evidence="4">SNU_AA5</strain>
        <tissue evidence="4">Soma without cirri and trophi</tissue>
    </source>
</reference>
<dbReference type="GO" id="GO:0000398">
    <property type="term" value="P:mRNA splicing, via spliceosome"/>
    <property type="evidence" value="ECO:0007669"/>
    <property type="project" value="TreeGrafter"/>
</dbReference>